<reference evidence="3" key="1">
    <citation type="submission" date="2021-03" db="EMBL/GenBank/DDBJ databases">
        <title>Comparative genomics and phylogenomic investigation of the class Geoglossomycetes provide insights into ecological specialization and systematics.</title>
        <authorList>
            <person name="Melie T."/>
            <person name="Pirro S."/>
            <person name="Miller A.N."/>
            <person name="Quandt A."/>
        </authorList>
    </citation>
    <scope>NUCLEOTIDE SEQUENCE</scope>
    <source>
        <strain evidence="3">CAQ_001_2017</strain>
    </source>
</reference>
<protein>
    <submittedName>
        <fullName evidence="3">Uncharacterized protein</fullName>
    </submittedName>
</protein>
<evidence type="ECO:0000313" key="3">
    <source>
        <dbReference type="EMBL" id="KAH0555921.1"/>
    </source>
</evidence>
<comment type="caution">
    <text evidence="3">The sequence shown here is derived from an EMBL/GenBank/DDBJ whole genome shotgun (WGS) entry which is preliminary data.</text>
</comment>
<feature type="compositionally biased region" description="Basic and acidic residues" evidence="1">
    <location>
        <begin position="34"/>
        <end position="43"/>
    </location>
</feature>
<evidence type="ECO:0000313" key="4">
    <source>
        <dbReference type="Proteomes" id="UP000750711"/>
    </source>
</evidence>
<gene>
    <name evidence="3" type="ORF">GP486_006134</name>
</gene>
<name>A0A9P8L7X2_9PEZI</name>
<feature type="region of interest" description="Disordered" evidence="1">
    <location>
        <begin position="31"/>
        <end position="51"/>
    </location>
</feature>
<keyword evidence="4" id="KW-1185">Reference proteome</keyword>
<feature type="chain" id="PRO_5040484612" evidence="2">
    <location>
        <begin position="28"/>
        <end position="237"/>
    </location>
</feature>
<proteinExistence type="predicted"/>
<sequence>MAASVNFRNLLLALILGFLILATHVKSYPNPRTTDVEERDDNRTAPPVPETGSLKALAKRVDLVGTWNSLRDPQKALIRQIKAWDLQAGQPANYGASYCYGCVIVVIASRGRLVIAHLAEVTVDKYNFQDDTAFLVNIEEPLEGALDENKQRLGNTPSVLVFGPTPVQGGDLSYRGKINQLVGVVRGVFPQASVALYAYVKKTAFSESNQNVEGKVTVIWSGSGLSVYAETTLQIQL</sequence>
<keyword evidence="2" id="KW-0732">Signal</keyword>
<accession>A0A9P8L7X2</accession>
<dbReference type="AlphaFoldDB" id="A0A9P8L7X2"/>
<feature type="signal peptide" evidence="2">
    <location>
        <begin position="1"/>
        <end position="27"/>
    </location>
</feature>
<dbReference type="Proteomes" id="UP000750711">
    <property type="component" value="Unassembled WGS sequence"/>
</dbReference>
<dbReference type="EMBL" id="JAGHQM010001299">
    <property type="protein sequence ID" value="KAH0555921.1"/>
    <property type="molecule type" value="Genomic_DNA"/>
</dbReference>
<evidence type="ECO:0000256" key="2">
    <source>
        <dbReference type="SAM" id="SignalP"/>
    </source>
</evidence>
<evidence type="ECO:0000256" key="1">
    <source>
        <dbReference type="SAM" id="MobiDB-lite"/>
    </source>
</evidence>
<organism evidence="3 4">
    <name type="scientific">Trichoglossum hirsutum</name>
    <dbReference type="NCBI Taxonomy" id="265104"/>
    <lineage>
        <taxon>Eukaryota</taxon>
        <taxon>Fungi</taxon>
        <taxon>Dikarya</taxon>
        <taxon>Ascomycota</taxon>
        <taxon>Pezizomycotina</taxon>
        <taxon>Geoglossomycetes</taxon>
        <taxon>Geoglossales</taxon>
        <taxon>Geoglossaceae</taxon>
        <taxon>Trichoglossum</taxon>
    </lineage>
</organism>